<accession>A0A369KZK4</accession>
<reference evidence="12" key="1">
    <citation type="submission" date="2018-04" db="EMBL/GenBank/DDBJ databases">
        <title>Draft genome sequence of the Candidatus Spirobacillus cienkowskii, a pathogen of freshwater Daphnia species, reconstructed from hemolymph metagenomic reads.</title>
        <authorList>
            <person name="Bresciani L."/>
            <person name="Lemos L.N."/>
            <person name="Wale N."/>
            <person name="Lin J.Y."/>
            <person name="Fernandes G.R."/>
            <person name="Duffy M.A."/>
            <person name="Rodrigues J.M."/>
        </authorList>
    </citation>
    <scope>NUCLEOTIDE SEQUENCE [LARGE SCALE GENOMIC DNA]</scope>
    <source>
        <strain evidence="12">Binning01</strain>
    </source>
</reference>
<keyword evidence="6" id="KW-0067">ATP-binding</keyword>
<evidence type="ECO:0000256" key="9">
    <source>
        <dbReference type="PIRNR" id="PIRNR003128"/>
    </source>
</evidence>
<sequence length="591" mass="67897">MLKNLNIQNLAIAENITVDFLKGLNVITGETGSGKSLLVDALSLLRGCRVDINIIRHGFDSAQVTGIFSPTIQHEEVFLLLEKYGIPQYSEDPTEIILKRFIHRSGKHKASINENIVSLKTLQLIAGELIDISSQFENQKLLDNEMHTYFLDEFCGNSKLYKKYLNEYNITHESIKKLKKMLQELELLKRERSLYEFELSQIQESGYSIDEFKKIEEIISKGNNSILLKKLCFEITENIYTNEINCINLFKKCKKNINKLSKISENKYFINLEEKLDEIILLTEDFAYNIELNSQHFDINEQEFDKANSRIEIYNKLLLKFGPKIEDIEEYRKKCEDFINKLYKQEQEIKEFSASCELKMKNCVTLAKQLKVTREKKLSLISESIEKELIELGMKKSKFVCILKSSKNNFDFFKHDELIKNNLLSNIANEFFALNKFGSERAQFLFTTNLGIDPQEIEKIASGGELSRIMLAIKGILFAEEAVSVFVFDEIDSGISGNIATKVGKKLSEFCKKDGRQAICITHLPQVACFAENHYIVYKEFKENKTITKIAKANEQEKLNEIALLLSGEAMSKESLAQAKVLIQEAHKSCS</sequence>
<evidence type="ECO:0000313" key="13">
    <source>
        <dbReference type="Proteomes" id="UP000253934"/>
    </source>
</evidence>
<dbReference type="AlphaFoldDB" id="A0A369KZK4"/>
<evidence type="ECO:0000256" key="4">
    <source>
        <dbReference type="ARBA" id="ARBA00022741"/>
    </source>
</evidence>
<dbReference type="GO" id="GO:0006310">
    <property type="term" value="P:DNA recombination"/>
    <property type="evidence" value="ECO:0007669"/>
    <property type="project" value="InterPro"/>
</dbReference>
<dbReference type="InterPro" id="IPR004604">
    <property type="entry name" value="DNA_recomb/repair_RecN"/>
</dbReference>
<evidence type="ECO:0000256" key="8">
    <source>
        <dbReference type="ARBA" id="ARBA00033408"/>
    </source>
</evidence>
<dbReference type="CDD" id="cd03241">
    <property type="entry name" value="ABC_RecN"/>
    <property type="match status" value="1"/>
</dbReference>
<proteinExistence type="inferred from homology"/>
<protein>
    <recommendedName>
        <fullName evidence="3 9">DNA repair protein RecN</fullName>
    </recommendedName>
    <alternativeName>
        <fullName evidence="8 9">Recombination protein N</fullName>
    </alternativeName>
</protein>
<organism evidence="12 13">
    <name type="scientific">Spirobacillus cienkowskii</name>
    <dbReference type="NCBI Taxonomy" id="495820"/>
    <lineage>
        <taxon>Bacteria</taxon>
        <taxon>Pseudomonadati</taxon>
        <taxon>Bdellovibrionota</taxon>
        <taxon>Oligoflexia</taxon>
        <taxon>Silvanigrellales</taxon>
        <taxon>Spirobacillus</taxon>
    </lineage>
</organism>
<evidence type="ECO:0000256" key="6">
    <source>
        <dbReference type="ARBA" id="ARBA00022840"/>
    </source>
</evidence>
<keyword evidence="5 9" id="KW-0227">DNA damage</keyword>
<evidence type="ECO:0000256" key="3">
    <source>
        <dbReference type="ARBA" id="ARBA00021315"/>
    </source>
</evidence>
<comment type="similarity">
    <text evidence="2 9">Belongs to the RecN family.</text>
</comment>
<dbReference type="PANTHER" id="PTHR11059">
    <property type="entry name" value="DNA REPAIR PROTEIN RECN"/>
    <property type="match status" value="1"/>
</dbReference>
<evidence type="ECO:0000256" key="1">
    <source>
        <dbReference type="ARBA" id="ARBA00003618"/>
    </source>
</evidence>
<evidence type="ECO:0000256" key="10">
    <source>
        <dbReference type="SAM" id="Coils"/>
    </source>
</evidence>
<keyword evidence="4" id="KW-0547">Nucleotide-binding</keyword>
<evidence type="ECO:0000256" key="7">
    <source>
        <dbReference type="ARBA" id="ARBA00023204"/>
    </source>
</evidence>
<dbReference type="SUPFAM" id="SSF52540">
    <property type="entry name" value="P-loop containing nucleoside triphosphate hydrolases"/>
    <property type="match status" value="1"/>
</dbReference>
<dbReference type="GO" id="GO:0005524">
    <property type="term" value="F:ATP binding"/>
    <property type="evidence" value="ECO:0007669"/>
    <property type="project" value="UniProtKB-KW"/>
</dbReference>
<dbReference type="PIRSF" id="PIRSF003128">
    <property type="entry name" value="RecN"/>
    <property type="match status" value="1"/>
</dbReference>
<dbReference type="InterPro" id="IPR003395">
    <property type="entry name" value="RecF/RecN/SMC_N"/>
</dbReference>
<dbReference type="PANTHER" id="PTHR11059:SF0">
    <property type="entry name" value="DNA REPAIR PROTEIN RECN"/>
    <property type="match status" value="1"/>
</dbReference>
<dbReference type="GO" id="GO:0009432">
    <property type="term" value="P:SOS response"/>
    <property type="evidence" value="ECO:0007669"/>
    <property type="project" value="TreeGrafter"/>
</dbReference>
<dbReference type="EMBL" id="QOVW01000006">
    <property type="protein sequence ID" value="RDB37164.1"/>
    <property type="molecule type" value="Genomic_DNA"/>
</dbReference>
<comment type="function">
    <text evidence="1 9">May be involved in recombinational repair of damaged DNA.</text>
</comment>
<evidence type="ECO:0000259" key="11">
    <source>
        <dbReference type="Pfam" id="PF02463"/>
    </source>
</evidence>
<feature type="coiled-coil region" evidence="10">
    <location>
        <begin position="171"/>
        <end position="198"/>
    </location>
</feature>
<dbReference type="Proteomes" id="UP000253934">
    <property type="component" value="Unassembled WGS sequence"/>
</dbReference>
<gene>
    <name evidence="12" type="ORF">DCC88_01355</name>
</gene>
<evidence type="ECO:0000256" key="2">
    <source>
        <dbReference type="ARBA" id="ARBA00009441"/>
    </source>
</evidence>
<keyword evidence="10" id="KW-0175">Coiled coil</keyword>
<keyword evidence="7 9" id="KW-0234">DNA repair</keyword>
<dbReference type="GO" id="GO:0043590">
    <property type="term" value="C:bacterial nucleoid"/>
    <property type="evidence" value="ECO:0007669"/>
    <property type="project" value="TreeGrafter"/>
</dbReference>
<dbReference type="GO" id="GO:0006281">
    <property type="term" value="P:DNA repair"/>
    <property type="evidence" value="ECO:0007669"/>
    <property type="project" value="UniProtKB-KW"/>
</dbReference>
<evidence type="ECO:0000313" key="12">
    <source>
        <dbReference type="EMBL" id="RDB37164.1"/>
    </source>
</evidence>
<keyword evidence="13" id="KW-1185">Reference proteome</keyword>
<dbReference type="Pfam" id="PF02463">
    <property type="entry name" value="SMC_N"/>
    <property type="match status" value="1"/>
</dbReference>
<dbReference type="Gene3D" id="3.40.50.300">
    <property type="entry name" value="P-loop containing nucleotide triphosphate hydrolases"/>
    <property type="match status" value="2"/>
</dbReference>
<dbReference type="InterPro" id="IPR027417">
    <property type="entry name" value="P-loop_NTPase"/>
</dbReference>
<comment type="caution">
    <text evidence="12">The sequence shown here is derived from an EMBL/GenBank/DDBJ whole genome shotgun (WGS) entry which is preliminary data.</text>
</comment>
<feature type="domain" description="RecF/RecN/SMC N-terminal" evidence="11">
    <location>
        <begin position="2"/>
        <end position="540"/>
    </location>
</feature>
<name>A0A369KZK4_9BACT</name>
<evidence type="ECO:0000256" key="5">
    <source>
        <dbReference type="ARBA" id="ARBA00022763"/>
    </source>
</evidence>